<dbReference type="EMBL" id="CP014323">
    <property type="protein sequence ID" value="AMJ98566.1"/>
    <property type="molecule type" value="Genomic_DNA"/>
</dbReference>
<proteinExistence type="predicted"/>
<sequence length="96" mass="11535">MFKFWWTKNKDKVITKVRIDFTLDSEQVEHIVAKSYTPITSKVKLREAIDRYLRDHGWQFDSEDISYEVEEVEAAYKKVRPVVKRLMPQLYAKPIN</sequence>
<evidence type="ECO:0000313" key="2">
    <source>
        <dbReference type="Proteomes" id="UP000063991"/>
    </source>
</evidence>
<gene>
    <name evidence="1" type="ORF">AVL55_10520</name>
</gene>
<evidence type="ECO:0000313" key="1">
    <source>
        <dbReference type="EMBL" id="AMJ98566.1"/>
    </source>
</evidence>
<organism evidence="1 2">
    <name type="scientific">Alteromonas macleodii</name>
    <name type="common">Pseudoalteromonas macleodii</name>
    <dbReference type="NCBI Taxonomy" id="28108"/>
    <lineage>
        <taxon>Bacteria</taxon>
        <taxon>Pseudomonadati</taxon>
        <taxon>Pseudomonadota</taxon>
        <taxon>Gammaproteobacteria</taxon>
        <taxon>Alteromonadales</taxon>
        <taxon>Alteromonadaceae</taxon>
        <taxon>Alteromonas/Salinimonas group</taxon>
        <taxon>Alteromonas</taxon>
    </lineage>
</organism>
<dbReference type="AlphaFoldDB" id="A0A126PZT4"/>
<dbReference type="Proteomes" id="UP000063991">
    <property type="component" value="Chromosome"/>
</dbReference>
<accession>A0A126PZT4</accession>
<name>A0A126PZT4_ALTMA</name>
<reference evidence="1 2" key="1">
    <citation type="submission" date="2015-12" db="EMBL/GenBank/DDBJ databases">
        <authorList>
            <person name="Shamseldin A."/>
            <person name="Moawad H."/>
            <person name="Abd El-Rahim W.M."/>
            <person name="Sadowsky M.J."/>
        </authorList>
    </citation>
    <scope>NUCLEOTIDE SEQUENCE [LARGE SCALE GENOMIC DNA]</scope>
    <source>
        <strain evidence="1 2">D7</strain>
    </source>
</reference>
<dbReference type="RefSeq" id="WP_061095104.1">
    <property type="nucleotide sequence ID" value="NZ_CP014323.1"/>
</dbReference>
<protein>
    <submittedName>
        <fullName evidence="1">Uncharacterized protein</fullName>
    </submittedName>
</protein>